<protein>
    <recommendedName>
        <fullName evidence="4">Plasmid replication protein RepL domain-containing protein</fullName>
    </recommendedName>
</protein>
<evidence type="ECO:0000313" key="3">
    <source>
        <dbReference type="Proteomes" id="UP000054717"/>
    </source>
</evidence>
<proteinExistence type="predicted"/>
<name>A0A158KGD6_9BURK</name>
<dbReference type="Proteomes" id="UP000054717">
    <property type="component" value="Unassembled WGS sequence"/>
</dbReference>
<comment type="caution">
    <text evidence="2">The sequence shown here is derived from an EMBL/GenBank/DDBJ whole genome shotgun (WGS) entry which is preliminary data.</text>
</comment>
<dbReference type="Gene3D" id="1.10.10.10">
    <property type="entry name" value="Winged helix-like DNA-binding domain superfamily/Winged helix DNA-binding domain"/>
    <property type="match status" value="1"/>
</dbReference>
<evidence type="ECO:0000256" key="1">
    <source>
        <dbReference type="SAM" id="MobiDB-lite"/>
    </source>
</evidence>
<dbReference type="AlphaFoldDB" id="A0A158KGD6"/>
<dbReference type="SUPFAM" id="SSF46785">
    <property type="entry name" value="Winged helix' DNA-binding domain"/>
    <property type="match status" value="1"/>
</dbReference>
<dbReference type="Pfam" id="PF13730">
    <property type="entry name" value="HTH_36"/>
    <property type="match status" value="1"/>
</dbReference>
<evidence type="ECO:0008006" key="4">
    <source>
        <dbReference type="Google" id="ProtNLM"/>
    </source>
</evidence>
<organism evidence="2 3">
    <name type="scientific">Caballeronia telluris</name>
    <dbReference type="NCBI Taxonomy" id="326475"/>
    <lineage>
        <taxon>Bacteria</taxon>
        <taxon>Pseudomonadati</taxon>
        <taxon>Pseudomonadota</taxon>
        <taxon>Betaproteobacteria</taxon>
        <taxon>Burkholderiales</taxon>
        <taxon>Burkholderiaceae</taxon>
        <taxon>Caballeronia</taxon>
    </lineage>
</organism>
<accession>A0A158KGD6</accession>
<reference evidence="2" key="1">
    <citation type="submission" date="2016-01" db="EMBL/GenBank/DDBJ databases">
        <authorList>
            <person name="Peeters Charlotte."/>
        </authorList>
    </citation>
    <scope>NUCLEOTIDE SEQUENCE</scope>
    <source>
        <strain evidence="2">LMG 22936</strain>
    </source>
</reference>
<sequence length="199" mass="22497">MSQQDLVTDPNRDQLSRENERLRTELAKLKRGAVNQGFVQVSRKYLDELDELAFQSPAARKLLTSLVKAMNKQNAVMVSQESLAKLTGLSKPTIKRSVALLREQQWIDVLKVGTANVYRVNSGVFWTARADGRWASFSAEVLLNFDEQDEHTKTQPKAQLRHIPFVQAEHDEDVIISGTALGNDDPPEQSQLDFHRQGE</sequence>
<dbReference type="InterPro" id="IPR036390">
    <property type="entry name" value="WH_DNA-bd_sf"/>
</dbReference>
<evidence type="ECO:0000313" key="2">
    <source>
        <dbReference type="EMBL" id="SAL80167.1"/>
    </source>
</evidence>
<dbReference type="STRING" id="326475.AWB66_06193"/>
<feature type="region of interest" description="Disordered" evidence="1">
    <location>
        <begin position="177"/>
        <end position="199"/>
    </location>
</feature>
<dbReference type="RefSeq" id="WP_087633863.1">
    <property type="nucleotide sequence ID" value="NZ_FCNZ02000063.1"/>
</dbReference>
<dbReference type="InterPro" id="IPR036388">
    <property type="entry name" value="WH-like_DNA-bd_sf"/>
</dbReference>
<gene>
    <name evidence="2" type="ORF">AWB66_06193</name>
</gene>
<dbReference type="EMBL" id="FCNZ02000063">
    <property type="protein sequence ID" value="SAL80167.1"/>
    <property type="molecule type" value="Genomic_DNA"/>
</dbReference>
<keyword evidence="3" id="KW-1185">Reference proteome</keyword>